<gene>
    <name evidence="1" type="ORF">EV216_1431</name>
</gene>
<proteinExistence type="predicted"/>
<evidence type="ECO:0000313" key="1">
    <source>
        <dbReference type="EMBL" id="TCM75069.1"/>
    </source>
</evidence>
<dbReference type="EMBL" id="SLVM01000043">
    <property type="protein sequence ID" value="TCM75069.1"/>
    <property type="molecule type" value="Genomic_DNA"/>
</dbReference>
<protein>
    <submittedName>
        <fullName evidence="1">Uncharacterized protein</fullName>
    </submittedName>
</protein>
<keyword evidence="2" id="KW-1185">Reference proteome</keyword>
<dbReference type="Proteomes" id="UP000295277">
    <property type="component" value="Unassembled WGS sequence"/>
</dbReference>
<evidence type="ECO:0000313" key="2">
    <source>
        <dbReference type="Proteomes" id="UP000295277"/>
    </source>
</evidence>
<name>A0A4R1YG20_9RHOB</name>
<dbReference type="AlphaFoldDB" id="A0A4R1YG20"/>
<feature type="non-terminal residue" evidence="1">
    <location>
        <position position="29"/>
    </location>
</feature>
<comment type="caution">
    <text evidence="1">The sequence shown here is derived from an EMBL/GenBank/DDBJ whole genome shotgun (WGS) entry which is preliminary data.</text>
</comment>
<sequence length="29" mass="3311">MRIAENRVFGEILVGDVAEIVRICTEDDF</sequence>
<organism evidence="1 2">
    <name type="scientific">Rhodovulum steppense</name>
    <dbReference type="NCBI Taxonomy" id="540251"/>
    <lineage>
        <taxon>Bacteria</taxon>
        <taxon>Pseudomonadati</taxon>
        <taxon>Pseudomonadota</taxon>
        <taxon>Alphaproteobacteria</taxon>
        <taxon>Rhodobacterales</taxon>
        <taxon>Paracoccaceae</taxon>
        <taxon>Rhodovulum</taxon>
    </lineage>
</organism>
<reference evidence="1 2" key="1">
    <citation type="submission" date="2019-03" db="EMBL/GenBank/DDBJ databases">
        <title>Genomic Encyclopedia of Type Strains, Phase IV (KMG-IV): sequencing the most valuable type-strain genomes for metagenomic binning, comparative biology and taxonomic classification.</title>
        <authorList>
            <person name="Goeker M."/>
        </authorList>
    </citation>
    <scope>NUCLEOTIDE SEQUENCE [LARGE SCALE GENOMIC DNA]</scope>
    <source>
        <strain evidence="1 2">DSM 21153</strain>
    </source>
</reference>
<accession>A0A4R1YG20</accession>